<evidence type="ECO:0000313" key="8">
    <source>
        <dbReference type="Proteomes" id="UP000630353"/>
    </source>
</evidence>
<feature type="transmembrane region" description="Helical" evidence="5">
    <location>
        <begin position="136"/>
        <end position="156"/>
    </location>
</feature>
<protein>
    <submittedName>
        <fullName evidence="7">Cation transporter</fullName>
    </submittedName>
</protein>
<dbReference type="Gene3D" id="1.20.1420.30">
    <property type="entry name" value="NCX, central ion-binding region"/>
    <property type="match status" value="2"/>
</dbReference>
<feature type="transmembrane region" description="Helical" evidence="5">
    <location>
        <begin position="196"/>
        <end position="217"/>
    </location>
</feature>
<evidence type="ECO:0000256" key="3">
    <source>
        <dbReference type="ARBA" id="ARBA00022989"/>
    </source>
</evidence>
<keyword evidence="4 5" id="KW-0472">Membrane</keyword>
<reference evidence="7" key="1">
    <citation type="journal article" date="2014" name="Int. J. Syst. Evol. Microbiol.">
        <title>Complete genome sequence of Corynebacterium casei LMG S-19264T (=DSM 44701T), isolated from a smear-ripened cheese.</title>
        <authorList>
            <consortium name="US DOE Joint Genome Institute (JGI-PGF)"/>
            <person name="Walter F."/>
            <person name="Albersmeier A."/>
            <person name="Kalinowski J."/>
            <person name="Ruckert C."/>
        </authorList>
    </citation>
    <scope>NUCLEOTIDE SEQUENCE</scope>
    <source>
        <strain evidence="7">KCTC 42651</strain>
    </source>
</reference>
<keyword evidence="3 5" id="KW-1133">Transmembrane helix</keyword>
<evidence type="ECO:0000313" key="7">
    <source>
        <dbReference type="EMBL" id="GHD49448.1"/>
    </source>
</evidence>
<dbReference type="EMBL" id="BMZS01000004">
    <property type="protein sequence ID" value="GHD49448.1"/>
    <property type="molecule type" value="Genomic_DNA"/>
</dbReference>
<feature type="transmembrane region" description="Helical" evidence="5">
    <location>
        <begin position="229"/>
        <end position="249"/>
    </location>
</feature>
<keyword evidence="2 5" id="KW-0812">Transmembrane</keyword>
<dbReference type="InterPro" id="IPR004837">
    <property type="entry name" value="NaCa_Exmemb"/>
</dbReference>
<evidence type="ECO:0000256" key="5">
    <source>
        <dbReference type="SAM" id="Phobius"/>
    </source>
</evidence>
<reference evidence="7" key="2">
    <citation type="submission" date="2020-09" db="EMBL/GenBank/DDBJ databases">
        <authorList>
            <person name="Sun Q."/>
            <person name="Kim S."/>
        </authorList>
    </citation>
    <scope>NUCLEOTIDE SEQUENCE</scope>
    <source>
        <strain evidence="7">KCTC 42651</strain>
    </source>
</reference>
<sequence length="345" mass="35437">MIDFSSLTVPLIVAVLAASSVVVLVCGIRLTRLADEFADRTGLGEAATGAVLLGALTSLSGSVTSVSAAAAGSPELATANAIGGIAAQTVFLVFGDMAYRRANLEHAAASLTNILSGTLLVIILGLILLARVLPPVAVAGVHPLTPVLLLVYLLGVRAADRSEREQSWIPRRTSETSLDCPDQPARWSGGPVRQAIVILGLGIAVGIAGYVISGSALALADRTGVREGLVGALLTSVVTSTPELVTTLAAVRRGALALAVGGILGGNAFDVLFTAFSDIAYRPGSIYHTMPPDQVFLVMLSIVMTAVLIFGLLRRERRGFANIGFEGASLIVLYAGGVAALILAF</sequence>
<feature type="transmembrane region" description="Helical" evidence="5">
    <location>
        <begin position="49"/>
        <end position="71"/>
    </location>
</feature>
<feature type="domain" description="Sodium/calcium exchanger membrane region" evidence="6">
    <location>
        <begin position="196"/>
        <end position="341"/>
    </location>
</feature>
<dbReference type="GO" id="GO:0055085">
    <property type="term" value="P:transmembrane transport"/>
    <property type="evidence" value="ECO:0007669"/>
    <property type="project" value="InterPro"/>
</dbReference>
<evidence type="ECO:0000256" key="2">
    <source>
        <dbReference type="ARBA" id="ARBA00022692"/>
    </source>
</evidence>
<evidence type="ECO:0000256" key="4">
    <source>
        <dbReference type="ARBA" id="ARBA00023136"/>
    </source>
</evidence>
<proteinExistence type="predicted"/>
<evidence type="ECO:0000259" key="6">
    <source>
        <dbReference type="Pfam" id="PF01699"/>
    </source>
</evidence>
<comment type="subcellular location">
    <subcellularLocation>
        <location evidence="1">Membrane</location>
        <topology evidence="1">Multi-pass membrane protein</topology>
    </subcellularLocation>
</comment>
<keyword evidence="8" id="KW-1185">Reference proteome</keyword>
<feature type="domain" description="Sodium/calcium exchanger membrane region" evidence="6">
    <location>
        <begin position="13"/>
        <end position="147"/>
    </location>
</feature>
<evidence type="ECO:0000256" key="1">
    <source>
        <dbReference type="ARBA" id="ARBA00004141"/>
    </source>
</evidence>
<feature type="transmembrane region" description="Helical" evidence="5">
    <location>
        <begin position="295"/>
        <end position="313"/>
    </location>
</feature>
<accession>A0A918XRG1</accession>
<feature type="transmembrane region" description="Helical" evidence="5">
    <location>
        <begin position="111"/>
        <end position="130"/>
    </location>
</feature>
<dbReference type="Pfam" id="PF01699">
    <property type="entry name" value="Na_Ca_ex"/>
    <property type="match status" value="2"/>
</dbReference>
<feature type="transmembrane region" description="Helical" evidence="5">
    <location>
        <begin position="6"/>
        <end position="28"/>
    </location>
</feature>
<dbReference type="InterPro" id="IPR044880">
    <property type="entry name" value="NCX_ion-bd_dom_sf"/>
</dbReference>
<comment type="caution">
    <text evidence="7">The sequence shown here is derived from an EMBL/GenBank/DDBJ whole genome shotgun (WGS) entry which is preliminary data.</text>
</comment>
<dbReference type="GO" id="GO:0016020">
    <property type="term" value="C:membrane"/>
    <property type="evidence" value="ECO:0007669"/>
    <property type="project" value="UniProtKB-SubCell"/>
</dbReference>
<gene>
    <name evidence="7" type="ORF">GCM10017083_21720</name>
</gene>
<feature type="transmembrane region" description="Helical" evidence="5">
    <location>
        <begin position="256"/>
        <end position="275"/>
    </location>
</feature>
<dbReference type="Proteomes" id="UP000630353">
    <property type="component" value="Unassembled WGS sequence"/>
</dbReference>
<organism evidence="7 8">
    <name type="scientific">Thalassobaculum fulvum</name>
    <dbReference type="NCBI Taxonomy" id="1633335"/>
    <lineage>
        <taxon>Bacteria</taxon>
        <taxon>Pseudomonadati</taxon>
        <taxon>Pseudomonadota</taxon>
        <taxon>Alphaproteobacteria</taxon>
        <taxon>Rhodospirillales</taxon>
        <taxon>Thalassobaculaceae</taxon>
        <taxon>Thalassobaculum</taxon>
    </lineage>
</organism>
<dbReference type="AlphaFoldDB" id="A0A918XRG1"/>
<feature type="transmembrane region" description="Helical" evidence="5">
    <location>
        <begin position="77"/>
        <end position="99"/>
    </location>
</feature>
<feature type="transmembrane region" description="Helical" evidence="5">
    <location>
        <begin position="325"/>
        <end position="344"/>
    </location>
</feature>
<name>A0A918XRG1_9PROT</name>